<proteinExistence type="inferred from homology"/>
<evidence type="ECO:0000256" key="6">
    <source>
        <dbReference type="SAM" id="Phobius"/>
    </source>
</evidence>
<dbReference type="GO" id="GO:0016020">
    <property type="term" value="C:membrane"/>
    <property type="evidence" value="ECO:0007669"/>
    <property type="project" value="UniProtKB-SubCell"/>
</dbReference>
<dbReference type="HOGENOM" id="CLU_028200_6_2_1"/>
<evidence type="ECO:0000313" key="9">
    <source>
        <dbReference type="Proteomes" id="UP000054321"/>
    </source>
</evidence>
<evidence type="ECO:0000256" key="2">
    <source>
        <dbReference type="ARBA" id="ARBA00022692"/>
    </source>
</evidence>
<keyword evidence="2 6" id="KW-0812">Transmembrane</keyword>
<dbReference type="InterPro" id="IPR052337">
    <property type="entry name" value="SAT4-like"/>
</dbReference>
<evidence type="ECO:0000313" key="8">
    <source>
        <dbReference type="EMBL" id="KIN06776.1"/>
    </source>
</evidence>
<keyword evidence="9" id="KW-1185">Reference proteome</keyword>
<evidence type="ECO:0000259" key="7">
    <source>
        <dbReference type="Pfam" id="PF20684"/>
    </source>
</evidence>
<dbReference type="PANTHER" id="PTHR33048:SF47">
    <property type="entry name" value="INTEGRAL MEMBRANE PROTEIN-RELATED"/>
    <property type="match status" value="1"/>
</dbReference>
<dbReference type="EMBL" id="KN832870">
    <property type="protein sequence ID" value="KIN06776.1"/>
    <property type="molecule type" value="Genomic_DNA"/>
</dbReference>
<evidence type="ECO:0000256" key="4">
    <source>
        <dbReference type="ARBA" id="ARBA00023136"/>
    </source>
</evidence>
<evidence type="ECO:0000256" key="3">
    <source>
        <dbReference type="ARBA" id="ARBA00022989"/>
    </source>
</evidence>
<reference evidence="9" key="2">
    <citation type="submission" date="2015-01" db="EMBL/GenBank/DDBJ databases">
        <title>Evolutionary Origins and Diversification of the Mycorrhizal Mutualists.</title>
        <authorList>
            <consortium name="DOE Joint Genome Institute"/>
            <consortium name="Mycorrhizal Genomics Consortium"/>
            <person name="Kohler A."/>
            <person name="Kuo A."/>
            <person name="Nagy L.G."/>
            <person name="Floudas D."/>
            <person name="Copeland A."/>
            <person name="Barry K.W."/>
            <person name="Cichocki N."/>
            <person name="Veneault-Fourrey C."/>
            <person name="LaButti K."/>
            <person name="Lindquist E.A."/>
            <person name="Lipzen A."/>
            <person name="Lundell T."/>
            <person name="Morin E."/>
            <person name="Murat C."/>
            <person name="Riley R."/>
            <person name="Ohm R."/>
            <person name="Sun H."/>
            <person name="Tunlid A."/>
            <person name="Henrissat B."/>
            <person name="Grigoriev I.V."/>
            <person name="Hibbett D.S."/>
            <person name="Martin F."/>
        </authorList>
    </citation>
    <scope>NUCLEOTIDE SEQUENCE [LARGE SCALE GENOMIC DNA]</scope>
    <source>
        <strain evidence="9">Zn</strain>
    </source>
</reference>
<feature type="transmembrane region" description="Helical" evidence="6">
    <location>
        <begin position="199"/>
        <end position="219"/>
    </location>
</feature>
<protein>
    <recommendedName>
        <fullName evidence="7">Rhodopsin domain-containing protein</fullName>
    </recommendedName>
</protein>
<sequence length="323" mass="36084">CAFEDIPNCLCTNVTLQAQISGCVLTACNQTEQFIATTITQATLCKGVPQPSRSAEIIRVVIVISAVTFPIFILRLFSRYIVSGFWWDDWAIIASGLSGATRGFGKHAWDVPPQNISSLAKLYYVSQILYLLVLHMTKASILLLFLRIFPDRHFRLVTKICLGWLVSLTAAFTIAIALQCVPASVIWDTNVKGRCINSMVLIYAAAAFSIFEDIVIILLPVRELRNLNLRSGKKFSVIFVFVFGSFACVTSIVRLTYINDYSFQSLDTTYVLIWSFLEIYTAMICGCLMTIRPLLTLLFQSTRNGTEINFRSHITDSKSAGAH</sequence>
<dbReference type="STRING" id="913774.A0A0C3HEW6"/>
<accession>A0A0C3HEW6</accession>
<dbReference type="AlphaFoldDB" id="A0A0C3HEW6"/>
<feature type="transmembrane region" description="Helical" evidence="6">
    <location>
        <begin position="57"/>
        <end position="77"/>
    </location>
</feature>
<feature type="transmembrane region" description="Helical" evidence="6">
    <location>
        <begin position="269"/>
        <end position="291"/>
    </location>
</feature>
<feature type="domain" description="Rhodopsin" evidence="7">
    <location>
        <begin position="74"/>
        <end position="296"/>
    </location>
</feature>
<dbReference type="PANTHER" id="PTHR33048">
    <property type="entry name" value="PTH11-LIKE INTEGRAL MEMBRANE PROTEIN (AFU_ORTHOLOGUE AFUA_5G11245)"/>
    <property type="match status" value="1"/>
</dbReference>
<dbReference type="InterPro" id="IPR049326">
    <property type="entry name" value="Rhodopsin_dom_fungi"/>
</dbReference>
<feature type="transmembrane region" description="Helical" evidence="6">
    <location>
        <begin position="235"/>
        <end position="257"/>
    </location>
</feature>
<organism evidence="8 9">
    <name type="scientific">Oidiodendron maius (strain Zn)</name>
    <dbReference type="NCBI Taxonomy" id="913774"/>
    <lineage>
        <taxon>Eukaryota</taxon>
        <taxon>Fungi</taxon>
        <taxon>Dikarya</taxon>
        <taxon>Ascomycota</taxon>
        <taxon>Pezizomycotina</taxon>
        <taxon>Leotiomycetes</taxon>
        <taxon>Leotiomycetes incertae sedis</taxon>
        <taxon>Myxotrichaceae</taxon>
        <taxon>Oidiodendron</taxon>
    </lineage>
</organism>
<dbReference type="OrthoDB" id="5329176at2759"/>
<name>A0A0C3HEW6_OIDMZ</name>
<dbReference type="InParanoid" id="A0A0C3HEW6"/>
<gene>
    <name evidence="8" type="ORF">OIDMADRAFT_65100</name>
</gene>
<feature type="non-terminal residue" evidence="8">
    <location>
        <position position="323"/>
    </location>
</feature>
<feature type="transmembrane region" description="Helical" evidence="6">
    <location>
        <begin position="161"/>
        <end position="187"/>
    </location>
</feature>
<keyword evidence="4 6" id="KW-0472">Membrane</keyword>
<comment type="subcellular location">
    <subcellularLocation>
        <location evidence="1">Membrane</location>
        <topology evidence="1">Multi-pass membrane protein</topology>
    </subcellularLocation>
</comment>
<keyword evidence="3 6" id="KW-1133">Transmembrane helix</keyword>
<reference evidence="8 9" key="1">
    <citation type="submission" date="2014-04" db="EMBL/GenBank/DDBJ databases">
        <authorList>
            <consortium name="DOE Joint Genome Institute"/>
            <person name="Kuo A."/>
            <person name="Martino E."/>
            <person name="Perotto S."/>
            <person name="Kohler A."/>
            <person name="Nagy L.G."/>
            <person name="Floudas D."/>
            <person name="Copeland A."/>
            <person name="Barry K.W."/>
            <person name="Cichocki N."/>
            <person name="Veneault-Fourrey C."/>
            <person name="LaButti K."/>
            <person name="Lindquist E.A."/>
            <person name="Lipzen A."/>
            <person name="Lundell T."/>
            <person name="Morin E."/>
            <person name="Murat C."/>
            <person name="Sun H."/>
            <person name="Tunlid A."/>
            <person name="Henrissat B."/>
            <person name="Grigoriev I.V."/>
            <person name="Hibbett D.S."/>
            <person name="Martin F."/>
            <person name="Nordberg H.P."/>
            <person name="Cantor M.N."/>
            <person name="Hua S.X."/>
        </authorList>
    </citation>
    <scope>NUCLEOTIDE SEQUENCE [LARGE SCALE GENOMIC DNA]</scope>
    <source>
        <strain evidence="8 9">Zn</strain>
    </source>
</reference>
<evidence type="ECO:0000256" key="1">
    <source>
        <dbReference type="ARBA" id="ARBA00004141"/>
    </source>
</evidence>
<feature type="transmembrane region" description="Helical" evidence="6">
    <location>
        <begin position="128"/>
        <end position="149"/>
    </location>
</feature>
<dbReference type="Pfam" id="PF20684">
    <property type="entry name" value="Fung_rhodopsin"/>
    <property type="match status" value="1"/>
</dbReference>
<feature type="non-terminal residue" evidence="8">
    <location>
        <position position="1"/>
    </location>
</feature>
<evidence type="ECO:0000256" key="5">
    <source>
        <dbReference type="ARBA" id="ARBA00038359"/>
    </source>
</evidence>
<dbReference type="Proteomes" id="UP000054321">
    <property type="component" value="Unassembled WGS sequence"/>
</dbReference>
<comment type="similarity">
    <text evidence="5">Belongs to the SAT4 family.</text>
</comment>